<organism evidence="10 11">
    <name type="scientific">Microcystis aeruginosa NIES-3807</name>
    <dbReference type="NCBI Taxonomy" id="2517785"/>
    <lineage>
        <taxon>Bacteria</taxon>
        <taxon>Bacillati</taxon>
        <taxon>Cyanobacteriota</taxon>
        <taxon>Cyanophyceae</taxon>
        <taxon>Oscillatoriophycideae</taxon>
        <taxon>Chroococcales</taxon>
        <taxon>Microcystaceae</taxon>
        <taxon>Microcystis</taxon>
    </lineage>
</organism>
<dbReference type="InterPro" id="IPR050250">
    <property type="entry name" value="Macrolide_Exporter_MacB"/>
</dbReference>
<feature type="transmembrane region" description="Helical" evidence="7">
    <location>
        <begin position="21"/>
        <end position="41"/>
    </location>
</feature>
<keyword evidence="4 7" id="KW-1133">Transmembrane helix</keyword>
<sequence>MKINDISFLIFTSLKNNLLRSFLSCLGVFMGVFAVSGTLQISDVGKTYLKKQLQQIESPQIFIYPPRTLLTEQSEKYQIKHLELLKKKLSEWRYIIPLENGGTGEIIYKKQKIKVEAQYVTPDFLSVSGRKLIAGRFFNNNDLNKNYPVIVIDELTSKFLFKNQTALGKLIYFQNKSYYIKGIVQTKQKNVGDQRQGLVLIPLSIYQSLKSTPFFGQIIITPIHPENLDKLQEQAVQVLKTRFKNQDIYASSNIENVKMLEKTLNALTIILLMIGGIALIVGGVGIANITIASVIERTSEIGIRRAVGATEKDILIQFLLESTIISMTGGIVAIIIVQSMTIVIVNLLVLPYQFNYQTPLISLSSAIVVGVLASFLPAHRASKLEPVEALRS</sequence>
<dbReference type="RefSeq" id="WP_159298100.1">
    <property type="nucleotide sequence ID" value="NZ_BJCK01000109.1"/>
</dbReference>
<evidence type="ECO:0000256" key="3">
    <source>
        <dbReference type="ARBA" id="ARBA00022692"/>
    </source>
</evidence>
<dbReference type="PANTHER" id="PTHR30572:SF4">
    <property type="entry name" value="ABC TRANSPORTER PERMEASE YTRF"/>
    <property type="match status" value="1"/>
</dbReference>
<evidence type="ECO:0000256" key="2">
    <source>
        <dbReference type="ARBA" id="ARBA00022475"/>
    </source>
</evidence>
<dbReference type="Pfam" id="PF02687">
    <property type="entry name" value="FtsX"/>
    <property type="match status" value="1"/>
</dbReference>
<evidence type="ECO:0000313" key="10">
    <source>
        <dbReference type="EMBL" id="GCL60781.1"/>
    </source>
</evidence>
<feature type="domain" description="MacB-like periplasmic core" evidence="9">
    <location>
        <begin position="21"/>
        <end position="237"/>
    </location>
</feature>
<evidence type="ECO:0000259" key="8">
    <source>
        <dbReference type="Pfam" id="PF02687"/>
    </source>
</evidence>
<comment type="caution">
    <text evidence="10">The sequence shown here is derived from an EMBL/GenBank/DDBJ whole genome shotgun (WGS) entry which is preliminary data.</text>
</comment>
<evidence type="ECO:0000256" key="7">
    <source>
        <dbReference type="SAM" id="Phobius"/>
    </source>
</evidence>
<evidence type="ECO:0000256" key="1">
    <source>
        <dbReference type="ARBA" id="ARBA00004651"/>
    </source>
</evidence>
<dbReference type="EMBL" id="BJCK01000109">
    <property type="protein sequence ID" value="GCL60781.1"/>
    <property type="molecule type" value="Genomic_DNA"/>
</dbReference>
<dbReference type="Pfam" id="PF12704">
    <property type="entry name" value="MacB_PCD"/>
    <property type="match status" value="1"/>
</dbReference>
<evidence type="ECO:0000256" key="4">
    <source>
        <dbReference type="ARBA" id="ARBA00022989"/>
    </source>
</evidence>
<name>A0AAD3B3Y0_MICAE</name>
<dbReference type="GO" id="GO:0022857">
    <property type="term" value="F:transmembrane transporter activity"/>
    <property type="evidence" value="ECO:0007669"/>
    <property type="project" value="TreeGrafter"/>
</dbReference>
<keyword evidence="3 7" id="KW-0812">Transmembrane</keyword>
<evidence type="ECO:0000256" key="5">
    <source>
        <dbReference type="ARBA" id="ARBA00023136"/>
    </source>
</evidence>
<evidence type="ECO:0000313" key="11">
    <source>
        <dbReference type="Proteomes" id="UP000441080"/>
    </source>
</evidence>
<protein>
    <recommendedName>
        <fullName evidence="12">ABC-transporter permease protein</fullName>
    </recommendedName>
</protein>
<feature type="transmembrane region" description="Helical" evidence="7">
    <location>
        <begin position="266"/>
        <end position="295"/>
    </location>
</feature>
<reference evidence="10 11" key="1">
    <citation type="submission" date="2019-02" db="EMBL/GenBank/DDBJ databases">
        <title>Draft genome sequence of Arthrospira platensis NIES-3807.</title>
        <authorList>
            <person name="Yamaguchi H."/>
            <person name="Suzuki S."/>
            <person name="Kawachi M."/>
        </authorList>
    </citation>
    <scope>NUCLEOTIDE SEQUENCE [LARGE SCALE GENOMIC DNA]</scope>
    <source>
        <strain evidence="10 11">NIES-3807</strain>
    </source>
</reference>
<keyword evidence="5 7" id="KW-0472">Membrane</keyword>
<dbReference type="PANTHER" id="PTHR30572">
    <property type="entry name" value="MEMBRANE COMPONENT OF TRANSPORTER-RELATED"/>
    <property type="match status" value="1"/>
</dbReference>
<gene>
    <name evidence="10" type="ORF">NIES3807_39660</name>
</gene>
<accession>A0AAD3B3Y0</accession>
<dbReference type="InterPro" id="IPR003838">
    <property type="entry name" value="ABC3_permease_C"/>
</dbReference>
<dbReference type="AlphaFoldDB" id="A0AAD3B3Y0"/>
<comment type="similarity">
    <text evidence="6">Belongs to the ABC-4 integral membrane protein family.</text>
</comment>
<feature type="transmembrane region" description="Helical" evidence="7">
    <location>
        <begin position="356"/>
        <end position="376"/>
    </location>
</feature>
<proteinExistence type="inferred from homology"/>
<dbReference type="GO" id="GO:0005886">
    <property type="term" value="C:plasma membrane"/>
    <property type="evidence" value="ECO:0007669"/>
    <property type="project" value="UniProtKB-SubCell"/>
</dbReference>
<evidence type="ECO:0000256" key="6">
    <source>
        <dbReference type="ARBA" id="ARBA00038076"/>
    </source>
</evidence>
<evidence type="ECO:0000259" key="9">
    <source>
        <dbReference type="Pfam" id="PF12704"/>
    </source>
</evidence>
<feature type="transmembrane region" description="Helical" evidence="7">
    <location>
        <begin position="324"/>
        <end position="350"/>
    </location>
</feature>
<feature type="domain" description="ABC3 transporter permease C-terminal" evidence="8">
    <location>
        <begin position="273"/>
        <end position="386"/>
    </location>
</feature>
<evidence type="ECO:0008006" key="12">
    <source>
        <dbReference type="Google" id="ProtNLM"/>
    </source>
</evidence>
<dbReference type="InterPro" id="IPR025857">
    <property type="entry name" value="MacB_PCD"/>
</dbReference>
<keyword evidence="2" id="KW-1003">Cell membrane</keyword>
<comment type="subcellular location">
    <subcellularLocation>
        <location evidence="1">Cell membrane</location>
        <topology evidence="1">Multi-pass membrane protein</topology>
    </subcellularLocation>
</comment>
<dbReference type="Proteomes" id="UP000441080">
    <property type="component" value="Unassembled WGS sequence"/>
</dbReference>